<organism evidence="13 14">
    <name type="scientific">Larimichthys crocea</name>
    <name type="common">Large yellow croaker</name>
    <name type="synonym">Pseudosciaena crocea</name>
    <dbReference type="NCBI Taxonomy" id="215358"/>
    <lineage>
        <taxon>Eukaryota</taxon>
        <taxon>Metazoa</taxon>
        <taxon>Chordata</taxon>
        <taxon>Craniata</taxon>
        <taxon>Vertebrata</taxon>
        <taxon>Euteleostomi</taxon>
        <taxon>Actinopterygii</taxon>
        <taxon>Neopterygii</taxon>
        <taxon>Teleostei</taxon>
        <taxon>Neoteleostei</taxon>
        <taxon>Acanthomorphata</taxon>
        <taxon>Eupercaria</taxon>
        <taxon>Sciaenidae</taxon>
        <taxon>Larimichthys</taxon>
    </lineage>
</organism>
<evidence type="ECO:0000259" key="12">
    <source>
        <dbReference type="PROSITE" id="PS50157"/>
    </source>
</evidence>
<evidence type="ECO:0000256" key="8">
    <source>
        <dbReference type="ARBA" id="ARBA00023125"/>
    </source>
</evidence>
<dbReference type="InterPro" id="IPR036236">
    <property type="entry name" value="Znf_C2H2_sf"/>
</dbReference>
<dbReference type="GO" id="GO:0045595">
    <property type="term" value="P:regulation of cell differentiation"/>
    <property type="evidence" value="ECO:0007669"/>
    <property type="project" value="UniProtKB-ARBA"/>
</dbReference>
<dbReference type="PROSITE" id="PS00028">
    <property type="entry name" value="ZINC_FINGER_C2H2_1"/>
    <property type="match status" value="6"/>
</dbReference>
<gene>
    <name evidence="13" type="ORF">D5F01_LYC21647</name>
</gene>
<dbReference type="GO" id="GO:0005634">
    <property type="term" value="C:nucleus"/>
    <property type="evidence" value="ECO:0007669"/>
    <property type="project" value="UniProtKB-SubCell"/>
</dbReference>
<keyword evidence="8" id="KW-0238">DNA-binding</keyword>
<dbReference type="Proteomes" id="UP000424527">
    <property type="component" value="Unassembled WGS sequence"/>
</dbReference>
<evidence type="ECO:0000256" key="4">
    <source>
        <dbReference type="ARBA" id="ARBA00022737"/>
    </source>
</evidence>
<keyword evidence="6" id="KW-0862">Zinc</keyword>
<dbReference type="PROSITE" id="PS50157">
    <property type="entry name" value="ZINC_FINGER_C2H2_2"/>
    <property type="match status" value="6"/>
</dbReference>
<keyword evidence="9" id="KW-0804">Transcription</keyword>
<feature type="domain" description="C2H2-type" evidence="12">
    <location>
        <begin position="261"/>
        <end position="288"/>
    </location>
</feature>
<evidence type="ECO:0000256" key="10">
    <source>
        <dbReference type="ARBA" id="ARBA00023242"/>
    </source>
</evidence>
<evidence type="ECO:0000256" key="2">
    <source>
        <dbReference type="ARBA" id="ARBA00004123"/>
    </source>
</evidence>
<evidence type="ECO:0000256" key="7">
    <source>
        <dbReference type="ARBA" id="ARBA00023015"/>
    </source>
</evidence>
<feature type="domain" description="C2H2-type" evidence="12">
    <location>
        <begin position="446"/>
        <end position="473"/>
    </location>
</feature>
<comment type="function">
    <text evidence="1">May be involved in transcriptional regulation.</text>
</comment>
<proteinExistence type="predicted"/>
<dbReference type="FunFam" id="3.30.160.60:FF:000478">
    <property type="entry name" value="Zinc finger protein 133"/>
    <property type="match status" value="1"/>
</dbReference>
<accession>A0A6G0HPD6</accession>
<dbReference type="FunFam" id="3.30.160.60:FF:002343">
    <property type="entry name" value="Zinc finger protein 33A"/>
    <property type="match status" value="1"/>
</dbReference>
<dbReference type="EMBL" id="REGW02000021">
    <property type="protein sequence ID" value="KAE8281065.1"/>
    <property type="molecule type" value="Genomic_DNA"/>
</dbReference>
<name>A0A6G0HPD6_LARCR</name>
<evidence type="ECO:0000313" key="13">
    <source>
        <dbReference type="EMBL" id="KAE8281065.1"/>
    </source>
</evidence>
<dbReference type="InterPro" id="IPR050826">
    <property type="entry name" value="Krueppel_C2H2_ZnFinger"/>
</dbReference>
<sequence>MAGTQLLRLQVNERLAAAAEEIFGLVEKTIAEYQDEVVRSRTEIIQLRKQLEQLTVLKPEVMLFRAEIQLVSEEILPSQQPDQLPTVVKTESLDSQQVHVQVDTVPPLCPSDTKPDSKDLLPSLEQCDIKAEQIQEYPQVKKEQVEQCISPDMEADTSNNAGVRLPKSELTGDSDLFPSSAAVTVGVNESIDDKQGESDGSPMQCCDSEEDQSQNVEVHMELELEQHQRVKKSCRFCGDTFLSDYALRMHMQRFHKGQKAFKCLECNKEFDARNHLIQHVRIHTGEKPFSCDYCEKSFTQNSSRIVHMRVHTGEKPYYCAKCGKSFVSSSHFKICKMKANFESAPEKVNTDKNPKEEEKTFKCSECSKMFRRKPELIRHQRIHTGEKPFSCDVCGKAFTRSSTRNIHMRVHTGEKPYLCKNCGKSFATRKHLRLCTVTKKSKTKFFHCTPCGKFFHTETDLNVHMQVHESWRRHMSEKLQEQE</sequence>
<dbReference type="GO" id="GO:0000122">
    <property type="term" value="P:negative regulation of transcription by RNA polymerase II"/>
    <property type="evidence" value="ECO:0007669"/>
    <property type="project" value="UniProtKB-ARBA"/>
</dbReference>
<keyword evidence="3" id="KW-0479">Metal-binding</keyword>
<feature type="domain" description="C2H2-type" evidence="12">
    <location>
        <begin position="361"/>
        <end position="388"/>
    </location>
</feature>
<dbReference type="FunFam" id="3.30.160.60:FF:000100">
    <property type="entry name" value="Zinc finger 45-like"/>
    <property type="match status" value="1"/>
</dbReference>
<dbReference type="FunFam" id="3.30.160.60:FF:000097">
    <property type="entry name" value="Zinc finger protein"/>
    <property type="match status" value="1"/>
</dbReference>
<dbReference type="FunFam" id="3.30.160.60:FF:000624">
    <property type="entry name" value="zinc finger protein 697"/>
    <property type="match status" value="1"/>
</dbReference>
<evidence type="ECO:0000256" key="11">
    <source>
        <dbReference type="PROSITE-ProRule" id="PRU00042"/>
    </source>
</evidence>
<evidence type="ECO:0000256" key="3">
    <source>
        <dbReference type="ARBA" id="ARBA00022723"/>
    </source>
</evidence>
<reference evidence="13 14" key="1">
    <citation type="submission" date="2019-07" db="EMBL/GenBank/DDBJ databases">
        <title>Chromosome genome assembly for large yellow croaker.</title>
        <authorList>
            <person name="Xiao S."/>
        </authorList>
    </citation>
    <scope>NUCLEOTIDE SEQUENCE [LARGE SCALE GENOMIC DNA]</scope>
    <source>
        <strain evidence="13">JMULYC20181020</strain>
        <tissue evidence="13">Muscle</tissue>
    </source>
</reference>
<feature type="domain" description="C2H2-type" evidence="12">
    <location>
        <begin position="232"/>
        <end position="260"/>
    </location>
</feature>
<dbReference type="GO" id="GO:0003677">
    <property type="term" value="F:DNA binding"/>
    <property type="evidence" value="ECO:0007669"/>
    <property type="project" value="UniProtKB-KW"/>
</dbReference>
<dbReference type="PANTHER" id="PTHR24377">
    <property type="entry name" value="IP01015P-RELATED"/>
    <property type="match status" value="1"/>
</dbReference>
<dbReference type="InterPro" id="IPR013087">
    <property type="entry name" value="Znf_C2H2_type"/>
</dbReference>
<evidence type="ECO:0000256" key="5">
    <source>
        <dbReference type="ARBA" id="ARBA00022771"/>
    </source>
</evidence>
<evidence type="ECO:0000313" key="14">
    <source>
        <dbReference type="Proteomes" id="UP000424527"/>
    </source>
</evidence>
<comment type="caution">
    <text evidence="13">The sequence shown here is derived from an EMBL/GenBank/DDBJ whole genome shotgun (WGS) entry which is preliminary data.</text>
</comment>
<dbReference type="SMART" id="SM00355">
    <property type="entry name" value="ZnF_C2H2"/>
    <property type="match status" value="6"/>
</dbReference>
<keyword evidence="7" id="KW-0805">Transcription regulation</keyword>
<feature type="domain" description="C2H2-type" evidence="12">
    <location>
        <begin position="289"/>
        <end position="316"/>
    </location>
</feature>
<keyword evidence="10" id="KW-0539">Nucleus</keyword>
<dbReference type="Pfam" id="PF00096">
    <property type="entry name" value="zf-C2H2"/>
    <property type="match status" value="4"/>
</dbReference>
<feature type="domain" description="C2H2-type" evidence="12">
    <location>
        <begin position="389"/>
        <end position="416"/>
    </location>
</feature>
<evidence type="ECO:0000256" key="1">
    <source>
        <dbReference type="ARBA" id="ARBA00003767"/>
    </source>
</evidence>
<keyword evidence="5 11" id="KW-0863">Zinc-finger</keyword>
<keyword evidence="4" id="KW-0677">Repeat</keyword>
<evidence type="ECO:0000256" key="6">
    <source>
        <dbReference type="ARBA" id="ARBA00022833"/>
    </source>
</evidence>
<dbReference type="Gene3D" id="3.30.160.60">
    <property type="entry name" value="Classic Zinc Finger"/>
    <property type="match status" value="6"/>
</dbReference>
<comment type="subcellular location">
    <subcellularLocation>
        <location evidence="2">Nucleus</location>
    </subcellularLocation>
</comment>
<evidence type="ECO:0000256" key="9">
    <source>
        <dbReference type="ARBA" id="ARBA00023163"/>
    </source>
</evidence>
<dbReference type="AlphaFoldDB" id="A0A6G0HPD6"/>
<keyword evidence="14" id="KW-1185">Reference proteome</keyword>
<dbReference type="SUPFAM" id="SSF57667">
    <property type="entry name" value="beta-beta-alpha zinc fingers"/>
    <property type="match status" value="5"/>
</dbReference>
<dbReference type="FunFam" id="3.30.160.60:FF:000912">
    <property type="entry name" value="Zinc finger protein 660"/>
    <property type="match status" value="1"/>
</dbReference>
<protein>
    <recommendedName>
        <fullName evidence="12">C2H2-type domain-containing protein</fullName>
    </recommendedName>
</protein>
<dbReference type="GO" id="GO:0008270">
    <property type="term" value="F:zinc ion binding"/>
    <property type="evidence" value="ECO:0007669"/>
    <property type="project" value="UniProtKB-KW"/>
</dbReference>